<dbReference type="InterPro" id="IPR039425">
    <property type="entry name" value="RNA_pol_sigma-70-like"/>
</dbReference>
<keyword evidence="3" id="KW-0731">Sigma factor</keyword>
<keyword evidence="4" id="KW-0804">Transcription</keyword>
<dbReference type="GO" id="GO:0006352">
    <property type="term" value="P:DNA-templated transcription initiation"/>
    <property type="evidence" value="ECO:0007669"/>
    <property type="project" value="InterPro"/>
</dbReference>
<dbReference type="InterPro" id="IPR013324">
    <property type="entry name" value="RNA_pol_sigma_r3/r4-like"/>
</dbReference>
<evidence type="ECO:0000256" key="2">
    <source>
        <dbReference type="ARBA" id="ARBA00023015"/>
    </source>
</evidence>
<dbReference type="Pfam" id="PF08281">
    <property type="entry name" value="Sigma70_r4_2"/>
    <property type="match status" value="1"/>
</dbReference>
<dbReference type="GO" id="GO:0016987">
    <property type="term" value="F:sigma factor activity"/>
    <property type="evidence" value="ECO:0007669"/>
    <property type="project" value="UniProtKB-KW"/>
</dbReference>
<dbReference type="RefSeq" id="WP_242948654.1">
    <property type="nucleotide sequence ID" value="NZ_FUYH01000001.1"/>
</dbReference>
<dbReference type="InterPro" id="IPR036388">
    <property type="entry name" value="WH-like_DNA-bd_sf"/>
</dbReference>
<dbReference type="AlphaFoldDB" id="A0A1T4WEU7"/>
<organism evidence="7 8">
    <name type="scientific">Caloramator quimbayensis</name>
    <dbReference type="NCBI Taxonomy" id="1147123"/>
    <lineage>
        <taxon>Bacteria</taxon>
        <taxon>Bacillati</taxon>
        <taxon>Bacillota</taxon>
        <taxon>Clostridia</taxon>
        <taxon>Eubacteriales</taxon>
        <taxon>Clostridiaceae</taxon>
        <taxon>Caloramator</taxon>
    </lineage>
</organism>
<gene>
    <name evidence="7" type="ORF">SAMN05443428_10143</name>
</gene>
<dbReference type="InterPro" id="IPR013325">
    <property type="entry name" value="RNA_pol_sigma_r2"/>
</dbReference>
<protein>
    <submittedName>
        <fullName evidence="7">RNA polymerase sigma-70 factor, ECF subfamily</fullName>
    </submittedName>
</protein>
<evidence type="ECO:0000256" key="3">
    <source>
        <dbReference type="ARBA" id="ARBA00023082"/>
    </source>
</evidence>
<evidence type="ECO:0000259" key="5">
    <source>
        <dbReference type="Pfam" id="PF04542"/>
    </source>
</evidence>
<feature type="domain" description="RNA polymerase sigma-70 region 2" evidence="5">
    <location>
        <begin position="17"/>
        <end position="83"/>
    </location>
</feature>
<dbReference type="InterPro" id="IPR013249">
    <property type="entry name" value="RNA_pol_sigma70_r4_t2"/>
</dbReference>
<keyword evidence="2" id="KW-0805">Transcription regulation</keyword>
<dbReference type="NCBIfam" id="TIGR02937">
    <property type="entry name" value="sigma70-ECF"/>
    <property type="match status" value="1"/>
</dbReference>
<keyword evidence="8" id="KW-1185">Reference proteome</keyword>
<dbReference type="STRING" id="1147123.SAMN05443428_10143"/>
<name>A0A1T4WEU7_9CLOT</name>
<proteinExistence type="inferred from homology"/>
<dbReference type="Gene3D" id="1.10.10.10">
    <property type="entry name" value="Winged helix-like DNA-binding domain superfamily/Winged helix DNA-binding domain"/>
    <property type="match status" value="1"/>
</dbReference>
<dbReference type="PANTHER" id="PTHR43133:SF60">
    <property type="entry name" value="RNA POLYMERASE SIGMA FACTOR SIGV"/>
    <property type="match status" value="1"/>
</dbReference>
<dbReference type="Proteomes" id="UP000190105">
    <property type="component" value="Unassembled WGS sequence"/>
</dbReference>
<evidence type="ECO:0000313" key="7">
    <source>
        <dbReference type="EMBL" id="SKA75548.1"/>
    </source>
</evidence>
<dbReference type="Pfam" id="PF04542">
    <property type="entry name" value="Sigma70_r2"/>
    <property type="match status" value="1"/>
</dbReference>
<evidence type="ECO:0000259" key="6">
    <source>
        <dbReference type="Pfam" id="PF08281"/>
    </source>
</evidence>
<dbReference type="InterPro" id="IPR014284">
    <property type="entry name" value="RNA_pol_sigma-70_dom"/>
</dbReference>
<reference evidence="8" key="1">
    <citation type="submission" date="2017-02" db="EMBL/GenBank/DDBJ databases">
        <authorList>
            <person name="Varghese N."/>
            <person name="Submissions S."/>
        </authorList>
    </citation>
    <scope>NUCLEOTIDE SEQUENCE [LARGE SCALE GENOMIC DNA]</scope>
    <source>
        <strain evidence="8">USBA 833</strain>
    </source>
</reference>
<evidence type="ECO:0000256" key="1">
    <source>
        <dbReference type="ARBA" id="ARBA00010641"/>
    </source>
</evidence>
<dbReference type="CDD" id="cd06171">
    <property type="entry name" value="Sigma70_r4"/>
    <property type="match status" value="1"/>
</dbReference>
<dbReference type="PANTHER" id="PTHR43133">
    <property type="entry name" value="RNA POLYMERASE ECF-TYPE SIGMA FACTO"/>
    <property type="match status" value="1"/>
</dbReference>
<comment type="similarity">
    <text evidence="1">Belongs to the sigma-70 factor family. ECF subfamily.</text>
</comment>
<dbReference type="EMBL" id="FUYH01000001">
    <property type="protein sequence ID" value="SKA75548.1"/>
    <property type="molecule type" value="Genomic_DNA"/>
</dbReference>
<feature type="domain" description="RNA polymerase sigma factor 70 region 4 type 2" evidence="6">
    <location>
        <begin position="113"/>
        <end position="162"/>
    </location>
</feature>
<dbReference type="Gene3D" id="1.10.1740.10">
    <property type="match status" value="1"/>
</dbReference>
<evidence type="ECO:0000256" key="4">
    <source>
        <dbReference type="ARBA" id="ARBA00023163"/>
    </source>
</evidence>
<dbReference type="SUPFAM" id="SSF88946">
    <property type="entry name" value="Sigma2 domain of RNA polymerase sigma factors"/>
    <property type="match status" value="1"/>
</dbReference>
<evidence type="ECO:0000313" key="8">
    <source>
        <dbReference type="Proteomes" id="UP000190105"/>
    </source>
</evidence>
<dbReference type="GO" id="GO:0003677">
    <property type="term" value="F:DNA binding"/>
    <property type="evidence" value="ECO:0007669"/>
    <property type="project" value="InterPro"/>
</dbReference>
<sequence length="175" mass="20598">MADQQNNDAKAEKIEKLIDNYGNDVLRMCYVYTKDFAAAQDLFQEVFIKVFKNIDGFRGECSEKTWIIQIAINTCRDYLKSSWIKRIVSFNFERETITNIEKSVIENIEKKEVINSILNLPSKLKEVVLLYYYFGYNSVEISKIIGISESSVRSRLMRAREYLKKYFIEGGFIYE</sequence>
<dbReference type="SUPFAM" id="SSF88659">
    <property type="entry name" value="Sigma3 and sigma4 domains of RNA polymerase sigma factors"/>
    <property type="match status" value="1"/>
</dbReference>
<dbReference type="InterPro" id="IPR007627">
    <property type="entry name" value="RNA_pol_sigma70_r2"/>
</dbReference>
<accession>A0A1T4WEU7</accession>